<sequence length="535" mass="58917">MTAIYDRYAWHEPTPGVWIRDIDEAEQVYTSLMRYSSGTGKMHFAITGHLSLTIATQANESPKAAATRLDQSLRTAWLSLRNQNPTIASRVSYHYDLGKWQKKYETVTDGIAQEAWVDNTLNFIGNGQTGAEWANSDPPAPKIATLFVLKPPSSVEVGGNNSGTIRRDLVFRCPHDIIDGIGTLSLFDNLLSHLFDSLTGNKSVARLLDGNETARLSPPFRVAANVPPTPTPEQLARLDYIESQKQKSAVSDAGDTIEHLIVPFRSGPVLPQAHQRVSVALSPAQTTALLAAVKPLGVTPTHAFHAAIALVLRDVYLHSCGLPNQNAKTARYTNYILCNERQVCKPPYNNPKAHPAAIYHSISSGSLTVDMPITVQESEKNRLFAQILIQMRDYYLSVRDDKEHYALVPYIWKTATPDILPPTIVMNESGELEEDTLPPPPPNPKPSVSLSSMGLIDKIITPDRVSQDGKVVLKAYNPWVTGEELGTGLGLFLGTFRSQLEISAAYNSAWHDKVGVEDFLRKCVDAVFGWVDSQV</sequence>
<proteinExistence type="predicted"/>
<evidence type="ECO:0000313" key="1">
    <source>
        <dbReference type="EMBL" id="KAK4215104.1"/>
    </source>
</evidence>
<protein>
    <submittedName>
        <fullName evidence="1">Uncharacterized protein</fullName>
    </submittedName>
</protein>
<comment type="caution">
    <text evidence="1">The sequence shown here is derived from an EMBL/GenBank/DDBJ whole genome shotgun (WGS) entry which is preliminary data.</text>
</comment>
<dbReference type="PANTHER" id="PTHR42034:SF1">
    <property type="entry name" value="CONDENSATION DOMAIN-CONTAINING PROTEIN"/>
    <property type="match status" value="1"/>
</dbReference>
<organism evidence="1 2">
    <name type="scientific">Rhypophila decipiens</name>
    <dbReference type="NCBI Taxonomy" id="261697"/>
    <lineage>
        <taxon>Eukaryota</taxon>
        <taxon>Fungi</taxon>
        <taxon>Dikarya</taxon>
        <taxon>Ascomycota</taxon>
        <taxon>Pezizomycotina</taxon>
        <taxon>Sordariomycetes</taxon>
        <taxon>Sordariomycetidae</taxon>
        <taxon>Sordariales</taxon>
        <taxon>Naviculisporaceae</taxon>
        <taxon>Rhypophila</taxon>
    </lineage>
</organism>
<dbReference type="SUPFAM" id="SSF52777">
    <property type="entry name" value="CoA-dependent acyltransferases"/>
    <property type="match status" value="1"/>
</dbReference>
<dbReference type="Proteomes" id="UP001301769">
    <property type="component" value="Unassembled WGS sequence"/>
</dbReference>
<gene>
    <name evidence="1" type="ORF">QBC37DRAFT_460140</name>
</gene>
<dbReference type="PANTHER" id="PTHR42034">
    <property type="entry name" value="CHROMOSOME 7, WHOLE GENOME SHOTGUN SEQUENCE-RELATED"/>
    <property type="match status" value="1"/>
</dbReference>
<reference evidence="1" key="2">
    <citation type="submission" date="2023-05" db="EMBL/GenBank/DDBJ databases">
        <authorList>
            <consortium name="Lawrence Berkeley National Laboratory"/>
            <person name="Steindorff A."/>
            <person name="Hensen N."/>
            <person name="Bonometti L."/>
            <person name="Westerberg I."/>
            <person name="Brannstrom I.O."/>
            <person name="Guillou S."/>
            <person name="Cros-Aarteil S."/>
            <person name="Calhoun S."/>
            <person name="Haridas S."/>
            <person name="Kuo A."/>
            <person name="Mondo S."/>
            <person name="Pangilinan J."/>
            <person name="Riley R."/>
            <person name="Labutti K."/>
            <person name="Andreopoulos B."/>
            <person name="Lipzen A."/>
            <person name="Chen C."/>
            <person name="Yanf M."/>
            <person name="Daum C."/>
            <person name="Ng V."/>
            <person name="Clum A."/>
            <person name="Ohm R."/>
            <person name="Martin F."/>
            <person name="Silar P."/>
            <person name="Natvig D."/>
            <person name="Lalanne C."/>
            <person name="Gautier V."/>
            <person name="Ament-Velasquez S.L."/>
            <person name="Kruys A."/>
            <person name="Hutchinson M.I."/>
            <person name="Powell A.J."/>
            <person name="Barry K."/>
            <person name="Miller A.N."/>
            <person name="Grigoriev I.V."/>
            <person name="Debuchy R."/>
            <person name="Gladieux P."/>
            <person name="Thoren M.H."/>
            <person name="Johannesson H."/>
        </authorList>
    </citation>
    <scope>NUCLEOTIDE SEQUENCE</scope>
    <source>
        <strain evidence="1">PSN293</strain>
    </source>
</reference>
<accession>A0AAN6Y9F2</accession>
<keyword evidence="2" id="KW-1185">Reference proteome</keyword>
<dbReference type="AlphaFoldDB" id="A0AAN6Y9F2"/>
<dbReference type="EMBL" id="MU858084">
    <property type="protein sequence ID" value="KAK4215104.1"/>
    <property type="molecule type" value="Genomic_DNA"/>
</dbReference>
<name>A0AAN6Y9F2_9PEZI</name>
<evidence type="ECO:0000313" key="2">
    <source>
        <dbReference type="Proteomes" id="UP001301769"/>
    </source>
</evidence>
<dbReference type="InterPro" id="IPR023213">
    <property type="entry name" value="CAT-like_dom_sf"/>
</dbReference>
<dbReference type="Gene3D" id="3.30.559.30">
    <property type="entry name" value="Nonribosomal peptide synthetase, condensation domain"/>
    <property type="match status" value="1"/>
</dbReference>
<dbReference type="Gene3D" id="3.30.559.10">
    <property type="entry name" value="Chloramphenicol acetyltransferase-like domain"/>
    <property type="match status" value="1"/>
</dbReference>
<reference evidence="1" key="1">
    <citation type="journal article" date="2023" name="Mol. Phylogenet. Evol.">
        <title>Genome-scale phylogeny and comparative genomics of the fungal order Sordariales.</title>
        <authorList>
            <person name="Hensen N."/>
            <person name="Bonometti L."/>
            <person name="Westerberg I."/>
            <person name="Brannstrom I.O."/>
            <person name="Guillou S."/>
            <person name="Cros-Aarteil S."/>
            <person name="Calhoun S."/>
            <person name="Haridas S."/>
            <person name="Kuo A."/>
            <person name="Mondo S."/>
            <person name="Pangilinan J."/>
            <person name="Riley R."/>
            <person name="LaButti K."/>
            <person name="Andreopoulos B."/>
            <person name="Lipzen A."/>
            <person name="Chen C."/>
            <person name="Yan M."/>
            <person name="Daum C."/>
            <person name="Ng V."/>
            <person name="Clum A."/>
            <person name="Steindorff A."/>
            <person name="Ohm R.A."/>
            <person name="Martin F."/>
            <person name="Silar P."/>
            <person name="Natvig D.O."/>
            <person name="Lalanne C."/>
            <person name="Gautier V."/>
            <person name="Ament-Velasquez S.L."/>
            <person name="Kruys A."/>
            <person name="Hutchinson M.I."/>
            <person name="Powell A.J."/>
            <person name="Barry K."/>
            <person name="Miller A.N."/>
            <person name="Grigoriev I.V."/>
            <person name="Debuchy R."/>
            <person name="Gladieux P."/>
            <person name="Hiltunen Thoren M."/>
            <person name="Johannesson H."/>
        </authorList>
    </citation>
    <scope>NUCLEOTIDE SEQUENCE</scope>
    <source>
        <strain evidence="1">PSN293</strain>
    </source>
</reference>